<dbReference type="EMBL" id="JAAGAX010000020">
    <property type="protein sequence ID" value="KAF2283154.1"/>
    <property type="molecule type" value="Genomic_DNA"/>
</dbReference>
<proteinExistence type="predicted"/>
<keyword evidence="3" id="KW-1185">Reference proteome</keyword>
<feature type="compositionally biased region" description="Low complexity" evidence="1">
    <location>
        <begin position="230"/>
        <end position="240"/>
    </location>
</feature>
<evidence type="ECO:0000313" key="3">
    <source>
        <dbReference type="Proteomes" id="UP000467840"/>
    </source>
</evidence>
<dbReference type="AlphaFoldDB" id="A0A6A6K3P6"/>
<dbReference type="PANTHER" id="PTHR34666:SF1">
    <property type="entry name" value="OS02G0554800 PROTEIN"/>
    <property type="match status" value="1"/>
</dbReference>
<sequence>MSKTTNHGFSLDLGDVNGNKESSSGSAYPGLDRGDGCNLEKFVEGVPTGLGRREGFRDVVGEVKGLKLTGGLTISSLGLVYCLLSWSLDVGLFMPATFVAAVPWAGSLSAGPVNRCTTSRKAFVSVCTKVVKGLQPAAPWFAFFSMAEDFSFPKITNPLPHFAISPSLWRVSSIVYPDDEREAAGFAGKSLSSLESEVLANKEEKMDMLWEDFNEELQRVSSLGKNKQLSESPSSSPSSSTRDHQELQLYCVQAVTMSKPGSVYQPKKQSLVMVVKVLKKIFLLQKSAQIKNN</sequence>
<feature type="region of interest" description="Disordered" evidence="1">
    <location>
        <begin position="1"/>
        <end position="32"/>
    </location>
</feature>
<organism evidence="2 3">
    <name type="scientific">Hevea brasiliensis</name>
    <name type="common">Para rubber tree</name>
    <name type="synonym">Siphonia brasiliensis</name>
    <dbReference type="NCBI Taxonomy" id="3981"/>
    <lineage>
        <taxon>Eukaryota</taxon>
        <taxon>Viridiplantae</taxon>
        <taxon>Streptophyta</taxon>
        <taxon>Embryophyta</taxon>
        <taxon>Tracheophyta</taxon>
        <taxon>Spermatophyta</taxon>
        <taxon>Magnoliopsida</taxon>
        <taxon>eudicotyledons</taxon>
        <taxon>Gunneridae</taxon>
        <taxon>Pentapetalae</taxon>
        <taxon>rosids</taxon>
        <taxon>fabids</taxon>
        <taxon>Malpighiales</taxon>
        <taxon>Euphorbiaceae</taxon>
        <taxon>Crotonoideae</taxon>
        <taxon>Micrandreae</taxon>
        <taxon>Hevea</taxon>
    </lineage>
</organism>
<name>A0A6A6K3P6_HEVBR</name>
<protein>
    <submittedName>
        <fullName evidence="2">Uncharacterized protein</fullName>
    </submittedName>
</protein>
<feature type="region of interest" description="Disordered" evidence="1">
    <location>
        <begin position="223"/>
        <end position="243"/>
    </location>
</feature>
<dbReference type="PANTHER" id="PTHR34666">
    <property type="entry name" value="EXPRESSED PROTEIN"/>
    <property type="match status" value="1"/>
</dbReference>
<evidence type="ECO:0000256" key="1">
    <source>
        <dbReference type="SAM" id="MobiDB-lite"/>
    </source>
</evidence>
<accession>A0A6A6K3P6</accession>
<evidence type="ECO:0000313" key="2">
    <source>
        <dbReference type="EMBL" id="KAF2283154.1"/>
    </source>
</evidence>
<reference evidence="2 3" key="1">
    <citation type="journal article" date="2020" name="Mol. Plant">
        <title>The Chromosome-Based Rubber Tree Genome Provides New Insights into Spurge Genome Evolution and Rubber Biosynthesis.</title>
        <authorList>
            <person name="Liu J."/>
            <person name="Shi C."/>
            <person name="Shi C.C."/>
            <person name="Li W."/>
            <person name="Zhang Q.J."/>
            <person name="Zhang Y."/>
            <person name="Li K."/>
            <person name="Lu H.F."/>
            <person name="Shi C."/>
            <person name="Zhu S.T."/>
            <person name="Xiao Z.Y."/>
            <person name="Nan H."/>
            <person name="Yue Y."/>
            <person name="Zhu X.G."/>
            <person name="Wu Y."/>
            <person name="Hong X.N."/>
            <person name="Fan G.Y."/>
            <person name="Tong Y."/>
            <person name="Zhang D."/>
            <person name="Mao C.L."/>
            <person name="Liu Y.L."/>
            <person name="Hao S.J."/>
            <person name="Liu W.Q."/>
            <person name="Lv M.Q."/>
            <person name="Zhang H.B."/>
            <person name="Liu Y."/>
            <person name="Hu-Tang G.R."/>
            <person name="Wang J.P."/>
            <person name="Wang J.H."/>
            <person name="Sun Y.H."/>
            <person name="Ni S.B."/>
            <person name="Chen W.B."/>
            <person name="Zhang X.C."/>
            <person name="Jiao Y.N."/>
            <person name="Eichler E.E."/>
            <person name="Li G.H."/>
            <person name="Liu X."/>
            <person name="Gao L.Z."/>
        </authorList>
    </citation>
    <scope>NUCLEOTIDE SEQUENCE [LARGE SCALE GENOMIC DNA]</scope>
    <source>
        <strain evidence="3">cv. GT1</strain>
        <tissue evidence="2">Leaf</tissue>
    </source>
</reference>
<dbReference type="Proteomes" id="UP000467840">
    <property type="component" value="Unassembled WGS sequence"/>
</dbReference>
<gene>
    <name evidence="2" type="ORF">GH714_043484</name>
</gene>
<comment type="caution">
    <text evidence="2">The sequence shown here is derived from an EMBL/GenBank/DDBJ whole genome shotgun (WGS) entry which is preliminary data.</text>
</comment>